<dbReference type="AlphaFoldDB" id="D8PNJ8"/>
<sequence length="585" mass="66390">MIQGNLEGPFENIEKRSDTVVDRSILDHLRYDPEQTYHGSTWATADKICQPLLVLPNEDKISDSATRRAKLDEQIASIHKQLSALKSHRNSLAGISSIPDEVLGDILLLYARNTYTLYNARWAKLMLVCRHWRAVGMATIALWSSIEFGTYLPQSISPFALLHRPGAHLLNISIYDNNSTFTLENLPLLALIMGRIHSLHVTSTKDALEHLIEALAHEKRHNLRALSLWLCAEEDGEMLIAPSSWTDNISCNIRVLNLRNIVLDWGRLRDLSTLTIRYDTVLTPPLGVCLVLDMVRLSPRLTMLRLDHCMTMPSGHESDLAMVDLPFLHTLDLRGRVAVCTALISRLHFPRDCYIILHTWGINNTPRAQPLLDILRPRYLCPVKPPFRLLQLDFYAPGVTFAWCNDTTLRNSTELYNTLKNSLRLTIHPRDEPSLRRTARAIFRSLPAAAKVEVLDIRNSWQDLSILTCVHLLGSLRDLSAIVFSTFPLTLSIIDVLRVHFVEYLETGVGPSPLQRIHWDRGHTRVDGNTSLELKKGIEGLLLALLWQYTDAGVYLQELIIEDATEQLPWETLRVESIFLSRSSG</sequence>
<feature type="non-terminal residue" evidence="1">
    <location>
        <position position="585"/>
    </location>
</feature>
<dbReference type="Proteomes" id="UP000007431">
    <property type="component" value="Unassembled WGS sequence"/>
</dbReference>
<dbReference type="KEGG" id="scm:SCHCO_02538003"/>
<keyword evidence="2" id="KW-1185">Reference proteome</keyword>
<gene>
    <name evidence="1" type="ORF">SCHCODRAFT_102403</name>
</gene>
<dbReference type="VEuPathDB" id="FungiDB:SCHCODRAFT_02538003"/>
<proteinExistence type="predicted"/>
<dbReference type="EMBL" id="GL377302">
    <property type="protein sequence ID" value="EFJ02911.1"/>
    <property type="molecule type" value="Genomic_DNA"/>
</dbReference>
<dbReference type="OrthoDB" id="3235815at2759"/>
<protein>
    <submittedName>
        <fullName evidence="1">Uncharacterized protein</fullName>
    </submittedName>
</protein>
<dbReference type="eggNOG" id="ENOG502STM7">
    <property type="taxonomic scope" value="Eukaryota"/>
</dbReference>
<dbReference type="HOGENOM" id="CLU_471044_0_0_1"/>
<evidence type="ECO:0000313" key="1">
    <source>
        <dbReference type="EMBL" id="EFJ02911.1"/>
    </source>
</evidence>
<evidence type="ECO:0000313" key="2">
    <source>
        <dbReference type="Proteomes" id="UP000007431"/>
    </source>
</evidence>
<dbReference type="InParanoid" id="D8PNJ8"/>
<name>D8PNJ8_SCHCM</name>
<accession>D8PNJ8</accession>
<organism evidence="2">
    <name type="scientific">Schizophyllum commune (strain H4-8 / FGSC 9210)</name>
    <name type="common">Split gill fungus</name>
    <dbReference type="NCBI Taxonomy" id="578458"/>
    <lineage>
        <taxon>Eukaryota</taxon>
        <taxon>Fungi</taxon>
        <taxon>Dikarya</taxon>
        <taxon>Basidiomycota</taxon>
        <taxon>Agaricomycotina</taxon>
        <taxon>Agaricomycetes</taxon>
        <taxon>Agaricomycetidae</taxon>
        <taxon>Agaricales</taxon>
        <taxon>Schizophyllaceae</taxon>
        <taxon>Schizophyllum</taxon>
    </lineage>
</organism>
<reference evidence="1 2" key="1">
    <citation type="journal article" date="2010" name="Nat. Biotechnol.">
        <title>Genome sequence of the model mushroom Schizophyllum commune.</title>
        <authorList>
            <person name="Ohm R.A."/>
            <person name="de Jong J.F."/>
            <person name="Lugones L.G."/>
            <person name="Aerts A."/>
            <person name="Kothe E."/>
            <person name="Stajich J.E."/>
            <person name="de Vries R.P."/>
            <person name="Record E."/>
            <person name="Levasseur A."/>
            <person name="Baker S.E."/>
            <person name="Bartholomew K.A."/>
            <person name="Coutinho P.M."/>
            <person name="Erdmann S."/>
            <person name="Fowler T.J."/>
            <person name="Gathman A.C."/>
            <person name="Lombard V."/>
            <person name="Henrissat B."/>
            <person name="Knabe N."/>
            <person name="Kuees U."/>
            <person name="Lilly W.W."/>
            <person name="Lindquist E."/>
            <person name="Lucas S."/>
            <person name="Magnuson J.K."/>
            <person name="Piumi F."/>
            <person name="Raudaskoski M."/>
            <person name="Salamov A."/>
            <person name="Schmutz J."/>
            <person name="Schwarze F.W.M.R."/>
            <person name="vanKuyk P.A."/>
            <person name="Horton J.S."/>
            <person name="Grigoriev I.V."/>
            <person name="Woesten H.A.B."/>
        </authorList>
    </citation>
    <scope>NUCLEOTIDE SEQUENCE [LARGE SCALE GENOMIC DNA]</scope>
    <source>
        <strain evidence="2">H4-8 / FGSC 9210</strain>
    </source>
</reference>
<dbReference type="GeneID" id="9595127"/>
<dbReference type="OMA" id="HTMERYR"/>